<dbReference type="GO" id="GO:0008270">
    <property type="term" value="F:zinc ion binding"/>
    <property type="evidence" value="ECO:0007669"/>
    <property type="project" value="InterPro"/>
</dbReference>
<protein>
    <recommendedName>
        <fullName evidence="8">Zn(2)-C6 fungal-type domain-containing protein</fullName>
    </recommendedName>
</protein>
<dbReference type="GO" id="GO:0006351">
    <property type="term" value="P:DNA-templated transcription"/>
    <property type="evidence" value="ECO:0007669"/>
    <property type="project" value="InterPro"/>
</dbReference>
<organism evidence="9 10">
    <name type="scientific">Exophiala viscosa</name>
    <dbReference type="NCBI Taxonomy" id="2486360"/>
    <lineage>
        <taxon>Eukaryota</taxon>
        <taxon>Fungi</taxon>
        <taxon>Dikarya</taxon>
        <taxon>Ascomycota</taxon>
        <taxon>Pezizomycotina</taxon>
        <taxon>Eurotiomycetes</taxon>
        <taxon>Chaetothyriomycetidae</taxon>
        <taxon>Chaetothyriales</taxon>
        <taxon>Herpotrichiellaceae</taxon>
        <taxon>Exophiala</taxon>
    </lineage>
</organism>
<dbReference type="InterPro" id="IPR001138">
    <property type="entry name" value="Zn2Cys6_DnaBD"/>
</dbReference>
<feature type="region of interest" description="Disordered" evidence="7">
    <location>
        <begin position="86"/>
        <end position="122"/>
    </location>
</feature>
<evidence type="ECO:0000259" key="8">
    <source>
        <dbReference type="PROSITE" id="PS50048"/>
    </source>
</evidence>
<comment type="caution">
    <text evidence="9">The sequence shown here is derived from an EMBL/GenBank/DDBJ whole genome shotgun (WGS) entry which is preliminary data.</text>
</comment>
<evidence type="ECO:0000313" key="9">
    <source>
        <dbReference type="EMBL" id="KAI1612033.1"/>
    </source>
</evidence>
<accession>A0AAN6DV31</accession>
<evidence type="ECO:0000256" key="4">
    <source>
        <dbReference type="ARBA" id="ARBA00023125"/>
    </source>
</evidence>
<proteinExistence type="predicted"/>
<dbReference type="InterPro" id="IPR050815">
    <property type="entry name" value="TF_fung"/>
</dbReference>
<reference evidence="9" key="1">
    <citation type="journal article" date="2022" name="bioRxiv">
        <title>Deciphering the potential niche of two novel black yeast fungi from a biological soil crust based on their genomes, phenotypes, and melanin regulation.</title>
        <authorList>
            <consortium name="DOE Joint Genome Institute"/>
            <person name="Carr E.C."/>
            <person name="Barton Q."/>
            <person name="Grambo S."/>
            <person name="Sullivan M."/>
            <person name="Renfro C.M."/>
            <person name="Kuo A."/>
            <person name="Pangilinan J."/>
            <person name="Lipzen A."/>
            <person name="Keymanesh K."/>
            <person name="Savage E."/>
            <person name="Barry K."/>
            <person name="Grigoriev I.V."/>
            <person name="Riekhof W.R."/>
            <person name="Harris S.S."/>
        </authorList>
    </citation>
    <scope>NUCLEOTIDE SEQUENCE</scope>
    <source>
        <strain evidence="9">JF 03-4F</strain>
    </source>
</reference>
<keyword evidence="6" id="KW-0539">Nucleus</keyword>
<evidence type="ECO:0000256" key="5">
    <source>
        <dbReference type="ARBA" id="ARBA00023163"/>
    </source>
</evidence>
<dbReference type="PROSITE" id="PS50048">
    <property type="entry name" value="ZN2_CY6_FUNGAL_2"/>
    <property type="match status" value="1"/>
</dbReference>
<evidence type="ECO:0000256" key="2">
    <source>
        <dbReference type="ARBA" id="ARBA00022723"/>
    </source>
</evidence>
<dbReference type="PANTHER" id="PTHR47338:SF6">
    <property type="entry name" value="ZN(II)2CYS6 TRANSCRIPTION FACTOR (EUROFUNG)"/>
    <property type="match status" value="1"/>
</dbReference>
<evidence type="ECO:0000256" key="1">
    <source>
        <dbReference type="ARBA" id="ARBA00004123"/>
    </source>
</evidence>
<dbReference type="SUPFAM" id="SSF57701">
    <property type="entry name" value="Zn2/Cys6 DNA-binding domain"/>
    <property type="match status" value="1"/>
</dbReference>
<feature type="domain" description="Zn(2)-C6 fungal-type" evidence="8">
    <location>
        <begin position="17"/>
        <end position="47"/>
    </location>
</feature>
<keyword evidence="4" id="KW-0238">DNA-binding</keyword>
<feature type="compositionally biased region" description="Basic and acidic residues" evidence="7">
    <location>
        <begin position="100"/>
        <end position="117"/>
    </location>
</feature>
<evidence type="ECO:0000313" key="10">
    <source>
        <dbReference type="Proteomes" id="UP001203852"/>
    </source>
</evidence>
<keyword evidence="5" id="KW-0804">Transcription</keyword>
<dbReference type="Pfam" id="PF00172">
    <property type="entry name" value="Zn_clus"/>
    <property type="match status" value="1"/>
</dbReference>
<dbReference type="Proteomes" id="UP001203852">
    <property type="component" value="Unassembled WGS sequence"/>
</dbReference>
<dbReference type="Pfam" id="PF04082">
    <property type="entry name" value="Fungal_trans"/>
    <property type="match status" value="1"/>
</dbReference>
<dbReference type="CDD" id="cd12148">
    <property type="entry name" value="fungal_TF_MHR"/>
    <property type="match status" value="1"/>
</dbReference>
<dbReference type="AlphaFoldDB" id="A0AAN6DV31"/>
<dbReference type="GO" id="GO:0000981">
    <property type="term" value="F:DNA-binding transcription factor activity, RNA polymerase II-specific"/>
    <property type="evidence" value="ECO:0007669"/>
    <property type="project" value="InterPro"/>
</dbReference>
<dbReference type="GO" id="GO:0005634">
    <property type="term" value="C:nucleus"/>
    <property type="evidence" value="ECO:0007669"/>
    <property type="project" value="UniProtKB-SubCell"/>
</dbReference>
<evidence type="ECO:0000256" key="7">
    <source>
        <dbReference type="SAM" id="MobiDB-lite"/>
    </source>
</evidence>
<evidence type="ECO:0000256" key="3">
    <source>
        <dbReference type="ARBA" id="ARBA00023015"/>
    </source>
</evidence>
<feature type="region of interest" description="Disordered" evidence="7">
    <location>
        <begin position="627"/>
        <end position="652"/>
    </location>
</feature>
<gene>
    <name evidence="9" type="ORF">EDD36DRAFT_489010</name>
</gene>
<dbReference type="EMBL" id="MU404355">
    <property type="protein sequence ID" value="KAI1612033.1"/>
    <property type="molecule type" value="Genomic_DNA"/>
</dbReference>
<dbReference type="InterPro" id="IPR036864">
    <property type="entry name" value="Zn2-C6_fun-type_DNA-bd_sf"/>
</dbReference>
<name>A0AAN6DV31_9EURO</name>
<dbReference type="PROSITE" id="PS00463">
    <property type="entry name" value="ZN2_CY6_FUNGAL_1"/>
    <property type="match status" value="1"/>
</dbReference>
<comment type="subcellular location">
    <subcellularLocation>
        <location evidence="1">Nucleus</location>
    </subcellularLocation>
</comment>
<dbReference type="InterPro" id="IPR007219">
    <property type="entry name" value="XnlR_reg_dom"/>
</dbReference>
<dbReference type="PANTHER" id="PTHR47338">
    <property type="entry name" value="ZN(II)2CYS6 TRANSCRIPTION FACTOR (EUROFUNG)-RELATED"/>
    <property type="match status" value="1"/>
</dbReference>
<keyword evidence="3" id="KW-0805">Transcription regulation</keyword>
<dbReference type="GO" id="GO:0003677">
    <property type="term" value="F:DNA binding"/>
    <property type="evidence" value="ECO:0007669"/>
    <property type="project" value="UniProtKB-KW"/>
</dbReference>
<dbReference type="Gene3D" id="4.10.240.10">
    <property type="entry name" value="Zn(2)-C6 fungal-type DNA-binding domain"/>
    <property type="match status" value="1"/>
</dbReference>
<keyword evidence="2" id="KW-0479">Metal-binding</keyword>
<dbReference type="CDD" id="cd00067">
    <property type="entry name" value="GAL4"/>
    <property type="match status" value="1"/>
</dbReference>
<evidence type="ECO:0000256" key="6">
    <source>
        <dbReference type="ARBA" id="ARBA00023242"/>
    </source>
</evidence>
<keyword evidence="10" id="KW-1185">Reference proteome</keyword>
<sequence>MPPSSPIFKVIKRVQQACENCRRKKTRCPGQRPTCSSCARLKQNCVYGGGDAGSHSPSANWNRPSSNRDLEHRMAQLEDAMRSVISRTGSSDGPSAFDSTRLDARSETRSEQDDHRALSQSKSLTRPGFLHEDLLPPPDCLSEMTLLYRRHCHRQPVWLFDDVELASLSQQPEELLLAILALTTRFSANPYFHRTDRIDMAQRFGDAARNLVMLKIANAGVSFSTIQSLCLLAYAGFAARDTFLAPLHLNLARDLLRSAGFDLRSAGNQVSSADQPIQRLFWSIYLLEQLYGTQGNRTISLRDGLDNIHYCATVGDHARRPLTLEPPQIPEEASDHGDTHDQGIWNYTLCLSTLWNEVRNYIHLCASDFERAPWAPESYYTLIVSYMHELETQLPQPHRANCKWFFQCSLETLDSDRSYWTPWVFLQLSYHGIYTVINHPFLLTSRLQSLKLKIPNTFWRTSSEAALLHSTWIVRLISMARGKDFELSDPFLSWVVGVAASAQLFYCCSQNDELRLTARDNFDKCKAFIDDQANVWQWCRGIKRNLEKLAEQAFGDDLVCQPSQVISIDTTAMLEIFDYSRCREADPARAGGRVLFDGSLSLRGDRAGSQLATMELSENISDAAGRPVAPPVWRPATASSDPSDRPAPMHMELLPDSAATPSIVPIEIVHDSEIFDLPTANFSDGLLQNIFCPDFEWWDIDA</sequence>
<dbReference type="SMART" id="SM00066">
    <property type="entry name" value="GAL4"/>
    <property type="match status" value="1"/>
</dbReference>